<comment type="caution">
    <text evidence="4">The sequence shown here is derived from an EMBL/GenBank/DDBJ whole genome shotgun (WGS) entry which is preliminary data.</text>
</comment>
<keyword evidence="4" id="KW-0378">Hydrolase</keyword>
<evidence type="ECO:0000256" key="1">
    <source>
        <dbReference type="PROSITE-ProRule" id="PRU00047"/>
    </source>
</evidence>
<evidence type="ECO:0000259" key="3">
    <source>
        <dbReference type="PROSITE" id="PS50158"/>
    </source>
</evidence>
<gene>
    <name evidence="4" type="ORF">Tci_323373</name>
</gene>
<feature type="compositionally biased region" description="Low complexity" evidence="2">
    <location>
        <begin position="348"/>
        <end position="368"/>
    </location>
</feature>
<dbReference type="Gene3D" id="4.10.60.10">
    <property type="entry name" value="Zinc finger, CCHC-type"/>
    <property type="match status" value="1"/>
</dbReference>
<name>A0A699H6Y6_TANCI</name>
<protein>
    <submittedName>
        <fullName evidence="4">Alpha/beta hydrolases superfamily protein</fullName>
    </submittedName>
</protein>
<evidence type="ECO:0000313" key="4">
    <source>
        <dbReference type="EMBL" id="GEX51398.1"/>
    </source>
</evidence>
<dbReference type="GO" id="GO:0008270">
    <property type="term" value="F:zinc ion binding"/>
    <property type="evidence" value="ECO:0007669"/>
    <property type="project" value="UniProtKB-KW"/>
</dbReference>
<evidence type="ECO:0000256" key="2">
    <source>
        <dbReference type="SAM" id="MobiDB-lite"/>
    </source>
</evidence>
<accession>A0A699H6Y6</accession>
<dbReference type="InterPro" id="IPR036875">
    <property type="entry name" value="Znf_CCHC_sf"/>
</dbReference>
<keyword evidence="1" id="KW-0863">Zinc-finger</keyword>
<keyword evidence="1" id="KW-0479">Metal-binding</keyword>
<dbReference type="EMBL" id="BKCJ010112806">
    <property type="protein sequence ID" value="GEX51398.1"/>
    <property type="molecule type" value="Genomic_DNA"/>
</dbReference>
<feature type="compositionally biased region" description="Basic and acidic residues" evidence="2">
    <location>
        <begin position="388"/>
        <end position="397"/>
    </location>
</feature>
<organism evidence="4">
    <name type="scientific">Tanacetum cinerariifolium</name>
    <name type="common">Dalmatian daisy</name>
    <name type="synonym">Chrysanthemum cinerariifolium</name>
    <dbReference type="NCBI Taxonomy" id="118510"/>
    <lineage>
        <taxon>Eukaryota</taxon>
        <taxon>Viridiplantae</taxon>
        <taxon>Streptophyta</taxon>
        <taxon>Embryophyta</taxon>
        <taxon>Tracheophyta</taxon>
        <taxon>Spermatophyta</taxon>
        <taxon>Magnoliopsida</taxon>
        <taxon>eudicotyledons</taxon>
        <taxon>Gunneridae</taxon>
        <taxon>Pentapetalae</taxon>
        <taxon>asterids</taxon>
        <taxon>campanulids</taxon>
        <taxon>Asterales</taxon>
        <taxon>Asteraceae</taxon>
        <taxon>Asteroideae</taxon>
        <taxon>Anthemideae</taxon>
        <taxon>Anthemidinae</taxon>
        <taxon>Tanacetum</taxon>
    </lineage>
</organism>
<dbReference type="GO" id="GO:0003676">
    <property type="term" value="F:nucleic acid binding"/>
    <property type="evidence" value="ECO:0007669"/>
    <property type="project" value="InterPro"/>
</dbReference>
<sequence length="397" mass="45586">MIIKKDSEIVKAKGERKYLALKAKNESSDEECSTFKSEDEEYAMAVRDFKKFFKRRGGFVRQPMNDKKTFQRSRDDNNRKSDRKCFRCGDLNHLIGECPKPPKDKNQRAIVRGVFLGYSQNSKAYIILNKYTMKIEESLNVTFDETLPPSKTLPLVDDDLDKEEAIKNSTYLGLRKKYCLNLKNDMLPRDNLIKNFYVPFGILFDPKRYYKDGDCTKMLRRPSDQRHRYLRFEGLQYTKSDITDFETSRMLMEHRDAHGQSMFASRAWSIDGRSQAPEKVTVTDLFYLRGMDVGSVNVPYLLARLQGLTVIVRNLPVINMAELVRLQICIEIDDIWAWVALGPERQPDAAAGAPEAAKDAPTITAPMQAPQPPPPAARPSQTMAQRLARVEEDAHEI</sequence>
<feature type="region of interest" description="Disordered" evidence="2">
    <location>
        <begin position="347"/>
        <end position="397"/>
    </location>
</feature>
<dbReference type="PROSITE" id="PS50158">
    <property type="entry name" value="ZF_CCHC"/>
    <property type="match status" value="1"/>
</dbReference>
<dbReference type="InterPro" id="IPR001878">
    <property type="entry name" value="Znf_CCHC"/>
</dbReference>
<proteinExistence type="predicted"/>
<dbReference type="SUPFAM" id="SSF57756">
    <property type="entry name" value="Retrovirus zinc finger-like domains"/>
    <property type="match status" value="1"/>
</dbReference>
<feature type="domain" description="CCHC-type" evidence="3">
    <location>
        <begin position="83"/>
        <end position="100"/>
    </location>
</feature>
<dbReference type="GO" id="GO:0016787">
    <property type="term" value="F:hydrolase activity"/>
    <property type="evidence" value="ECO:0007669"/>
    <property type="project" value="UniProtKB-KW"/>
</dbReference>
<reference evidence="4" key="1">
    <citation type="journal article" date="2019" name="Sci. Rep.">
        <title>Draft genome of Tanacetum cinerariifolium, the natural source of mosquito coil.</title>
        <authorList>
            <person name="Yamashiro T."/>
            <person name="Shiraishi A."/>
            <person name="Satake H."/>
            <person name="Nakayama K."/>
        </authorList>
    </citation>
    <scope>NUCLEOTIDE SEQUENCE</scope>
</reference>
<dbReference type="AlphaFoldDB" id="A0A699H6Y6"/>
<dbReference type="Pfam" id="PF25597">
    <property type="entry name" value="SH3_retrovirus"/>
    <property type="match status" value="1"/>
</dbReference>
<keyword evidence="1" id="KW-0862">Zinc</keyword>
<dbReference type="InterPro" id="IPR057670">
    <property type="entry name" value="SH3_retrovirus"/>
</dbReference>